<keyword evidence="6 9" id="KW-0418">Kinase</keyword>
<comment type="pathway">
    <text evidence="1 9">Carbohydrate acid metabolism; D-gluconate degradation.</text>
</comment>
<evidence type="ECO:0000256" key="4">
    <source>
        <dbReference type="ARBA" id="ARBA00022679"/>
    </source>
</evidence>
<dbReference type="GO" id="GO:0005524">
    <property type="term" value="F:ATP binding"/>
    <property type="evidence" value="ECO:0007669"/>
    <property type="project" value="UniProtKB-KW"/>
</dbReference>
<keyword evidence="4 9" id="KW-0808">Transferase</keyword>
<evidence type="ECO:0000256" key="6">
    <source>
        <dbReference type="ARBA" id="ARBA00022777"/>
    </source>
</evidence>
<evidence type="ECO:0000256" key="3">
    <source>
        <dbReference type="ARBA" id="ARBA00012054"/>
    </source>
</evidence>
<dbReference type="CDD" id="cd02021">
    <property type="entry name" value="GntK"/>
    <property type="match status" value="1"/>
</dbReference>
<dbReference type="EC" id="2.7.1.12" evidence="3 9"/>
<dbReference type="InterPro" id="IPR006001">
    <property type="entry name" value="Therm_gnt_kin"/>
</dbReference>
<dbReference type="InterPro" id="IPR031322">
    <property type="entry name" value="Shikimate/glucono_kinase"/>
</dbReference>
<evidence type="ECO:0000256" key="8">
    <source>
        <dbReference type="ARBA" id="ARBA00048090"/>
    </source>
</evidence>
<accession>A0A8D9EHN0</accession>
<comment type="similarity">
    <text evidence="2 9">Belongs to the gluconokinase GntK/GntV family.</text>
</comment>
<dbReference type="SUPFAM" id="SSF52540">
    <property type="entry name" value="P-loop containing nucleoside triphosphate hydrolases"/>
    <property type="match status" value="1"/>
</dbReference>
<sequence>MSSVSGDTRPYSTCFVLMGVSGSGKSIIGESLANRLGVQFIDGDNLHPKSNIEKMSAKIPLTDEDRRPWLEQIQQLVHQWNVDNVTGVVVCSALKKKYRDIIRSKSHKRTEDFIRQTDGSQIQADDTTRITDDLNRMEIASSGTDNRVRFIYLKANFNLILQRLQNRAGHFMPPDLLQSQFRTLEEPDVNVETDVTTVNVDRPLEEVVDECCRIVRKEMERPD</sequence>
<dbReference type="GO" id="GO:0005975">
    <property type="term" value="P:carbohydrate metabolic process"/>
    <property type="evidence" value="ECO:0007669"/>
    <property type="project" value="InterPro"/>
</dbReference>
<evidence type="ECO:0000256" key="1">
    <source>
        <dbReference type="ARBA" id="ARBA00004875"/>
    </source>
</evidence>
<dbReference type="Gene3D" id="3.40.50.300">
    <property type="entry name" value="P-loop containing nucleotide triphosphate hydrolases"/>
    <property type="match status" value="1"/>
</dbReference>
<evidence type="ECO:0000256" key="5">
    <source>
        <dbReference type="ARBA" id="ARBA00022741"/>
    </source>
</evidence>
<dbReference type="EMBL" id="HBUF01537535">
    <property type="protein sequence ID" value="CAG6753822.1"/>
    <property type="molecule type" value="Transcribed_RNA"/>
</dbReference>
<keyword evidence="7 9" id="KW-0067">ATP-binding</keyword>
<proteinExistence type="inferred from homology"/>
<dbReference type="EMBL" id="HBUF01537532">
    <property type="protein sequence ID" value="CAG6753819.1"/>
    <property type="molecule type" value="Transcribed_RNA"/>
</dbReference>
<evidence type="ECO:0000256" key="7">
    <source>
        <dbReference type="ARBA" id="ARBA00022840"/>
    </source>
</evidence>
<reference evidence="10" key="1">
    <citation type="submission" date="2021-05" db="EMBL/GenBank/DDBJ databases">
        <authorList>
            <person name="Alioto T."/>
            <person name="Alioto T."/>
            <person name="Gomez Garrido J."/>
        </authorList>
    </citation>
    <scope>NUCLEOTIDE SEQUENCE</scope>
</reference>
<dbReference type="NCBIfam" id="TIGR01313">
    <property type="entry name" value="therm_gnt_kin"/>
    <property type="match status" value="1"/>
</dbReference>
<dbReference type="UniPathway" id="UPA00792"/>
<dbReference type="EMBL" id="HBUF01537533">
    <property type="protein sequence ID" value="CAG6753820.1"/>
    <property type="molecule type" value="Transcribed_RNA"/>
</dbReference>
<evidence type="ECO:0000256" key="2">
    <source>
        <dbReference type="ARBA" id="ARBA00008420"/>
    </source>
</evidence>
<evidence type="ECO:0000256" key="9">
    <source>
        <dbReference type="RuleBase" id="RU363066"/>
    </source>
</evidence>
<organism evidence="10">
    <name type="scientific">Cacopsylla melanoneura</name>
    <dbReference type="NCBI Taxonomy" id="428564"/>
    <lineage>
        <taxon>Eukaryota</taxon>
        <taxon>Metazoa</taxon>
        <taxon>Ecdysozoa</taxon>
        <taxon>Arthropoda</taxon>
        <taxon>Hexapoda</taxon>
        <taxon>Insecta</taxon>
        <taxon>Pterygota</taxon>
        <taxon>Neoptera</taxon>
        <taxon>Paraneoptera</taxon>
        <taxon>Hemiptera</taxon>
        <taxon>Sternorrhyncha</taxon>
        <taxon>Psylloidea</taxon>
        <taxon>Psyllidae</taxon>
        <taxon>Psyllinae</taxon>
        <taxon>Cacopsylla</taxon>
    </lineage>
</organism>
<dbReference type="EMBL" id="HBUF01537531">
    <property type="protein sequence ID" value="CAG6753818.1"/>
    <property type="molecule type" value="Transcribed_RNA"/>
</dbReference>
<dbReference type="AlphaFoldDB" id="A0A8D9EHN0"/>
<protein>
    <recommendedName>
        <fullName evidence="3 9">Gluconokinase</fullName>
        <ecNumber evidence="3 9">2.7.1.12</ecNumber>
    </recommendedName>
</protein>
<dbReference type="PANTHER" id="PTHR43442">
    <property type="entry name" value="GLUCONOKINASE-RELATED"/>
    <property type="match status" value="1"/>
</dbReference>
<dbReference type="InterPro" id="IPR027417">
    <property type="entry name" value="P-loop_NTPase"/>
</dbReference>
<name>A0A8D9EHN0_9HEMI</name>
<dbReference type="GO" id="GO:0005737">
    <property type="term" value="C:cytoplasm"/>
    <property type="evidence" value="ECO:0007669"/>
    <property type="project" value="TreeGrafter"/>
</dbReference>
<dbReference type="PANTHER" id="PTHR43442:SF3">
    <property type="entry name" value="GLUCONOKINASE-RELATED"/>
    <property type="match status" value="1"/>
</dbReference>
<dbReference type="EMBL" id="HBUF01537534">
    <property type="protein sequence ID" value="CAG6753821.1"/>
    <property type="molecule type" value="Transcribed_RNA"/>
</dbReference>
<keyword evidence="5 9" id="KW-0547">Nucleotide-binding</keyword>
<dbReference type="GO" id="GO:0046316">
    <property type="term" value="F:gluconokinase activity"/>
    <property type="evidence" value="ECO:0007669"/>
    <property type="project" value="UniProtKB-EC"/>
</dbReference>
<comment type="catalytic activity">
    <reaction evidence="8 9">
        <text>D-gluconate + ATP = 6-phospho-D-gluconate + ADP + H(+)</text>
        <dbReference type="Rhea" id="RHEA:19433"/>
        <dbReference type="ChEBI" id="CHEBI:15378"/>
        <dbReference type="ChEBI" id="CHEBI:18391"/>
        <dbReference type="ChEBI" id="CHEBI:30616"/>
        <dbReference type="ChEBI" id="CHEBI:58759"/>
        <dbReference type="ChEBI" id="CHEBI:456216"/>
        <dbReference type="EC" id="2.7.1.12"/>
    </reaction>
</comment>
<dbReference type="Pfam" id="PF01202">
    <property type="entry name" value="SKI"/>
    <property type="match status" value="1"/>
</dbReference>
<evidence type="ECO:0000313" key="10">
    <source>
        <dbReference type="EMBL" id="CAG6753822.1"/>
    </source>
</evidence>